<name>A0A1H0YF28_9LACT</name>
<dbReference type="EMBL" id="FNJW01000008">
    <property type="protein sequence ID" value="SDQ13825.1"/>
    <property type="molecule type" value="Genomic_DNA"/>
</dbReference>
<reference evidence="3" key="1">
    <citation type="submission" date="2016-10" db="EMBL/GenBank/DDBJ databases">
        <authorList>
            <person name="Varghese N."/>
            <person name="Submissions S."/>
        </authorList>
    </citation>
    <scope>NUCLEOTIDE SEQUENCE [LARGE SCALE GENOMIC DNA]</scope>
    <source>
        <strain evidence="3">MPL-11</strain>
    </source>
</reference>
<keyword evidence="3" id="KW-1185">Reference proteome</keyword>
<dbReference type="RefSeq" id="WP_089975556.1">
    <property type="nucleotide sequence ID" value="NZ_FNJW01000008.1"/>
</dbReference>
<feature type="region of interest" description="Disordered" evidence="1">
    <location>
        <begin position="88"/>
        <end position="165"/>
    </location>
</feature>
<feature type="compositionally biased region" description="Low complexity" evidence="1">
    <location>
        <begin position="103"/>
        <end position="116"/>
    </location>
</feature>
<feature type="compositionally biased region" description="Polar residues" evidence="1">
    <location>
        <begin position="142"/>
        <end position="165"/>
    </location>
</feature>
<evidence type="ECO:0000313" key="3">
    <source>
        <dbReference type="Proteomes" id="UP000199481"/>
    </source>
</evidence>
<evidence type="ECO:0000256" key="1">
    <source>
        <dbReference type="SAM" id="MobiDB-lite"/>
    </source>
</evidence>
<dbReference type="AlphaFoldDB" id="A0A1H0YF28"/>
<gene>
    <name evidence="2" type="ORF">SAMN04487752_0912</name>
</gene>
<dbReference type="Proteomes" id="UP000199481">
    <property type="component" value="Unassembled WGS sequence"/>
</dbReference>
<dbReference type="OrthoDB" id="2452459at2"/>
<protein>
    <submittedName>
        <fullName evidence="2">Uncharacterized protein</fullName>
    </submittedName>
</protein>
<sequence>MTIESALYEIESSGEIKEITPYELMNYTENEKIIIKESLYCPTPECGCSITFAEPRETVEFQPLFKTFKNKNHIQTCTHFFLRRPDGSKYYPNQQINGSQTRNSNSKSNSSILKSLFGAPSDPPLRRPTTPTNRERRRSVVNIDNGQQRPTTLDNVDDSSSSFGRSGTLKIRKKEIHNLTYGDIGKQRRSIAKLVSIELNENQFPVLHVIDPRENNKDVKINLPDSFFSTTSNDSNQIRDFIRSIKLYMEDKVDVDIYIISIMDIVSVTDNSVRLSILKSEFPEFTTNILGVHLRKYYIAGFVSLIATGVI</sequence>
<evidence type="ECO:0000313" key="2">
    <source>
        <dbReference type="EMBL" id="SDQ13825.1"/>
    </source>
</evidence>
<accession>A0A1H0YF28</accession>
<proteinExistence type="predicted"/>
<organism evidence="2 3">
    <name type="scientific">Carnobacterium viridans</name>
    <dbReference type="NCBI Taxonomy" id="174587"/>
    <lineage>
        <taxon>Bacteria</taxon>
        <taxon>Bacillati</taxon>
        <taxon>Bacillota</taxon>
        <taxon>Bacilli</taxon>
        <taxon>Lactobacillales</taxon>
        <taxon>Carnobacteriaceae</taxon>
        <taxon>Carnobacterium</taxon>
    </lineage>
</organism>
<feature type="compositionally biased region" description="Polar residues" evidence="1">
    <location>
        <begin position="91"/>
        <end position="102"/>
    </location>
</feature>